<keyword evidence="2" id="KW-1185">Reference proteome</keyword>
<reference evidence="1" key="1">
    <citation type="submission" date="2023-10" db="EMBL/GenBank/DDBJ databases">
        <authorList>
            <person name="Domelevo Entfellner J.-B."/>
        </authorList>
    </citation>
    <scope>NUCLEOTIDE SEQUENCE</scope>
</reference>
<organism evidence="1 2">
    <name type="scientific">Sphenostylis stenocarpa</name>
    <dbReference type="NCBI Taxonomy" id="92480"/>
    <lineage>
        <taxon>Eukaryota</taxon>
        <taxon>Viridiplantae</taxon>
        <taxon>Streptophyta</taxon>
        <taxon>Embryophyta</taxon>
        <taxon>Tracheophyta</taxon>
        <taxon>Spermatophyta</taxon>
        <taxon>Magnoliopsida</taxon>
        <taxon>eudicotyledons</taxon>
        <taxon>Gunneridae</taxon>
        <taxon>Pentapetalae</taxon>
        <taxon>rosids</taxon>
        <taxon>fabids</taxon>
        <taxon>Fabales</taxon>
        <taxon>Fabaceae</taxon>
        <taxon>Papilionoideae</taxon>
        <taxon>50 kb inversion clade</taxon>
        <taxon>NPAAA clade</taxon>
        <taxon>indigoferoid/millettioid clade</taxon>
        <taxon>Phaseoleae</taxon>
        <taxon>Sphenostylis</taxon>
    </lineage>
</organism>
<accession>A0AA86V6R3</accession>
<name>A0AA86V6R3_9FABA</name>
<gene>
    <name evidence="1" type="ORF">AYBTSS11_LOCUS2430</name>
</gene>
<sequence>MAGRNRQRKSSFLSVFNIFKSNNKQRGGSSYNTFYDEGPKVSGTKVWPSDEDKGRWGVADPVIDMRATAFIAKYKKRVRRKYKKHSVGSIINSTLPSYLYSSQKSLFGSSTYVACGLKQMCYAKSIGTFKLSFFTMPCNHQR</sequence>
<protein>
    <submittedName>
        <fullName evidence="1">Uncharacterized protein</fullName>
    </submittedName>
</protein>
<dbReference type="Proteomes" id="UP001189624">
    <property type="component" value="Chromosome 1"/>
</dbReference>
<dbReference type="AlphaFoldDB" id="A0AA86V6R3"/>
<evidence type="ECO:0000313" key="2">
    <source>
        <dbReference type="Proteomes" id="UP001189624"/>
    </source>
</evidence>
<dbReference type="PANTHER" id="PTHR33511">
    <property type="entry name" value="OS06G0632400 PROTEIN"/>
    <property type="match status" value="1"/>
</dbReference>
<evidence type="ECO:0000313" key="1">
    <source>
        <dbReference type="EMBL" id="CAJ1871035.1"/>
    </source>
</evidence>
<dbReference type="EMBL" id="OY731398">
    <property type="protein sequence ID" value="CAJ1871035.1"/>
    <property type="molecule type" value="Genomic_DNA"/>
</dbReference>
<proteinExistence type="predicted"/>
<dbReference type="Gramene" id="rna-AYBTSS11_LOCUS2430">
    <property type="protein sequence ID" value="CAJ1871035.1"/>
    <property type="gene ID" value="gene-AYBTSS11_LOCUS2430"/>
</dbReference>